<sequence length="64" mass="7126">MNNEVIVVGDIPIFRKFEIESFSSKQTQNDLRSTPAITNQSAGKQKIPNGVIFLSLDNYLIGDI</sequence>
<dbReference type="AlphaFoldDB" id="A0A4V2MMP6"/>
<evidence type="ECO:0000313" key="1">
    <source>
        <dbReference type="EMBL" id="TCD07646.1"/>
    </source>
</evidence>
<dbReference type="EMBL" id="SJSN01000010">
    <property type="protein sequence ID" value="TCD07646.1"/>
    <property type="molecule type" value="Genomic_DNA"/>
</dbReference>
<reference evidence="1 2" key="1">
    <citation type="submission" date="2019-02" db="EMBL/GenBank/DDBJ databases">
        <title>Pedobacter sp. RP-3-11 sp. nov., isolated from Arctic soil.</title>
        <authorList>
            <person name="Dahal R.H."/>
        </authorList>
    </citation>
    <scope>NUCLEOTIDE SEQUENCE [LARGE SCALE GENOMIC DNA]</scope>
    <source>
        <strain evidence="1 2">RP-3-11</strain>
    </source>
</reference>
<gene>
    <name evidence="1" type="ORF">EZ449_14005</name>
</gene>
<organism evidence="1 2">
    <name type="scientific">Pedobacter frigidisoli</name>
    <dbReference type="NCBI Taxonomy" id="2530455"/>
    <lineage>
        <taxon>Bacteria</taxon>
        <taxon>Pseudomonadati</taxon>
        <taxon>Bacteroidota</taxon>
        <taxon>Sphingobacteriia</taxon>
        <taxon>Sphingobacteriales</taxon>
        <taxon>Sphingobacteriaceae</taxon>
        <taxon>Pedobacter</taxon>
    </lineage>
</organism>
<comment type="caution">
    <text evidence="1">The sequence shown here is derived from an EMBL/GenBank/DDBJ whole genome shotgun (WGS) entry which is preliminary data.</text>
</comment>
<keyword evidence="2" id="KW-1185">Reference proteome</keyword>
<protein>
    <submittedName>
        <fullName evidence="1">Uncharacterized protein</fullName>
    </submittedName>
</protein>
<proteinExistence type="predicted"/>
<accession>A0A4V2MMP6</accession>
<evidence type="ECO:0000313" key="2">
    <source>
        <dbReference type="Proteomes" id="UP000291485"/>
    </source>
</evidence>
<dbReference type="RefSeq" id="WP_131559834.1">
    <property type="nucleotide sequence ID" value="NZ_SJSN01000010.1"/>
</dbReference>
<name>A0A4V2MMP6_9SPHI</name>
<dbReference type="Proteomes" id="UP000291485">
    <property type="component" value="Unassembled WGS sequence"/>
</dbReference>